<dbReference type="RefSeq" id="XP_028673052.1">
    <property type="nucleotide sequence ID" value="XM_028817219.2"/>
</dbReference>
<dbReference type="Ensembl" id="ENSECRT00000031587.1">
    <property type="protein sequence ID" value="ENSECRP00000030934.1"/>
    <property type="gene ID" value="ENSECRG00000020987.1"/>
</dbReference>
<accession>A0A8C4TIA5</accession>
<organism evidence="6 7">
    <name type="scientific">Erpetoichthys calabaricus</name>
    <name type="common">Rope fish</name>
    <name type="synonym">Calamoichthys calabaricus</name>
    <dbReference type="NCBI Taxonomy" id="27687"/>
    <lineage>
        <taxon>Eukaryota</taxon>
        <taxon>Metazoa</taxon>
        <taxon>Chordata</taxon>
        <taxon>Craniata</taxon>
        <taxon>Vertebrata</taxon>
        <taxon>Euteleostomi</taxon>
        <taxon>Actinopterygii</taxon>
        <taxon>Polypteriformes</taxon>
        <taxon>Polypteridae</taxon>
        <taxon>Erpetoichthys</taxon>
    </lineage>
</organism>
<feature type="domain" description="CHHC U11-48K-type" evidence="5">
    <location>
        <begin position="58"/>
        <end position="85"/>
    </location>
</feature>
<dbReference type="GO" id="GO:0008270">
    <property type="term" value="F:zinc ion binding"/>
    <property type="evidence" value="ECO:0007669"/>
    <property type="project" value="UniProtKB-KW"/>
</dbReference>
<dbReference type="AlphaFoldDB" id="A0A8C4TIA5"/>
<dbReference type="InterPro" id="IPR036236">
    <property type="entry name" value="Znf_C2H2_sf"/>
</dbReference>
<dbReference type="InterPro" id="IPR051591">
    <property type="entry name" value="UPF0224_FAM112_RNA_Proc"/>
</dbReference>
<feature type="compositionally biased region" description="Polar residues" evidence="4">
    <location>
        <begin position="278"/>
        <end position="287"/>
    </location>
</feature>
<keyword evidence="2" id="KW-0863">Zinc-finger</keyword>
<keyword evidence="1" id="KW-0479">Metal-binding</keyword>
<name>A0A8C4TIA5_ERPCA</name>
<evidence type="ECO:0000313" key="6">
    <source>
        <dbReference type="Ensembl" id="ENSECRP00000030934.1"/>
    </source>
</evidence>
<feature type="region of interest" description="Disordered" evidence="4">
    <location>
        <begin position="261"/>
        <end position="337"/>
    </location>
</feature>
<evidence type="ECO:0000256" key="1">
    <source>
        <dbReference type="ARBA" id="ARBA00022723"/>
    </source>
</evidence>
<protein>
    <recommendedName>
        <fullName evidence="5">CHHC U11-48K-type domain-containing protein</fullName>
    </recommendedName>
</protein>
<evidence type="ECO:0000313" key="7">
    <source>
        <dbReference type="Proteomes" id="UP000694620"/>
    </source>
</evidence>
<keyword evidence="3" id="KW-0862">Zinc</keyword>
<reference evidence="6" key="1">
    <citation type="submission" date="2021-06" db="EMBL/GenBank/DDBJ databases">
        <authorList>
            <consortium name="Wellcome Sanger Institute Data Sharing"/>
        </authorList>
    </citation>
    <scope>NUCLEOTIDE SEQUENCE [LARGE SCALE GENOMIC DNA]</scope>
</reference>
<dbReference type="Proteomes" id="UP000694620">
    <property type="component" value="Chromosome 13"/>
</dbReference>
<dbReference type="SUPFAM" id="SSF57667">
    <property type="entry name" value="beta-beta-alpha zinc fingers"/>
    <property type="match status" value="1"/>
</dbReference>
<evidence type="ECO:0000256" key="4">
    <source>
        <dbReference type="SAM" id="MobiDB-lite"/>
    </source>
</evidence>
<evidence type="ECO:0000259" key="5">
    <source>
        <dbReference type="PROSITE" id="PS51800"/>
    </source>
</evidence>
<dbReference type="GeneID" id="114663469"/>
<reference evidence="6" key="3">
    <citation type="submission" date="2025-09" db="UniProtKB">
        <authorList>
            <consortium name="Ensembl"/>
        </authorList>
    </citation>
    <scope>IDENTIFICATION</scope>
</reference>
<dbReference type="GO" id="GO:0005689">
    <property type="term" value="C:U12-type spliceosomal complex"/>
    <property type="evidence" value="ECO:0007669"/>
    <property type="project" value="TreeGrafter"/>
</dbReference>
<dbReference type="GO" id="GO:0005829">
    <property type="term" value="C:cytosol"/>
    <property type="evidence" value="ECO:0007669"/>
    <property type="project" value="TreeGrafter"/>
</dbReference>
<dbReference type="PANTHER" id="PTHR21402">
    <property type="entry name" value="GAMETOCYTE SPECIFIC FACTOR 1-RELATED"/>
    <property type="match status" value="1"/>
</dbReference>
<evidence type="ECO:0000256" key="3">
    <source>
        <dbReference type="ARBA" id="ARBA00022833"/>
    </source>
</evidence>
<dbReference type="PANTHER" id="PTHR21402:SF10">
    <property type="entry name" value="U11_U12 SMALL NUCLEAR RIBONUCLEOPROTEIN 48 KDA PROTEIN"/>
    <property type="match status" value="1"/>
</dbReference>
<dbReference type="GO" id="GO:0005654">
    <property type="term" value="C:nucleoplasm"/>
    <property type="evidence" value="ECO:0007669"/>
    <property type="project" value="TreeGrafter"/>
</dbReference>
<dbReference type="CTD" id="154007"/>
<reference evidence="6" key="2">
    <citation type="submission" date="2025-08" db="UniProtKB">
        <authorList>
            <consortium name="Ensembl"/>
        </authorList>
    </citation>
    <scope>IDENTIFICATION</scope>
</reference>
<feature type="compositionally biased region" description="Low complexity" evidence="4">
    <location>
        <begin position="292"/>
        <end position="301"/>
    </location>
</feature>
<proteinExistence type="predicted"/>
<dbReference type="PROSITE" id="PS51800">
    <property type="entry name" value="ZF_CHHC_U11_48K"/>
    <property type="match status" value="1"/>
</dbReference>
<dbReference type="Pfam" id="PF05253">
    <property type="entry name" value="zf-U11-48K"/>
    <property type="match status" value="1"/>
</dbReference>
<feature type="compositionally biased region" description="Basic and acidic residues" evidence="4">
    <location>
        <begin position="311"/>
        <end position="330"/>
    </location>
</feature>
<dbReference type="OrthoDB" id="69229at2759"/>
<dbReference type="InterPro" id="IPR022776">
    <property type="entry name" value="TRM13/UPF0224_CHHC_Znf_dom"/>
</dbReference>
<evidence type="ECO:0000256" key="2">
    <source>
        <dbReference type="ARBA" id="ARBA00022771"/>
    </source>
</evidence>
<sequence length="337" mass="39125">MCDTPAETCLPDKLQNRLKQLQELTEFAGSCENKLNVWFDTLGWSRHMQDTDDVLEPFVICPYNNNHRIPKNSLEKHATSCKLRMMGYSQEEEAEMYDPSFFYSKANVPSVTIDKTLQNQIILQAKSNAPYEKGEIYSQSEYSASQSEVPQNHKRAICDLTVADRLAVYDHVVKEAKPEMPRAEVDPNDDLYVDLAAKLKKDEHLNEPKTRLEVLAEMRDYKRRRQSYRAKNVHITKKSYTEVIREVIDVHSEELSLLWQEDGDDTKQKSEEHGDVSSGATGRSPSVDSHHSYGSSKGSGHSSHRWKRRSKERERDSRRKRDSRSPEGRHRDRKRRK</sequence>
<dbReference type="GeneTree" id="ENSGT00390000004886"/>
<feature type="compositionally biased region" description="Basic and acidic residues" evidence="4">
    <location>
        <begin position="265"/>
        <end position="275"/>
    </location>
</feature>
<gene>
    <name evidence="6" type="primary">snrnp48</name>
</gene>
<keyword evidence="7" id="KW-1185">Reference proteome</keyword>